<feature type="compositionally biased region" description="Basic and acidic residues" evidence="1">
    <location>
        <begin position="228"/>
        <end position="241"/>
    </location>
</feature>
<organism evidence="2 3">
    <name type="scientific">Trichomalopsis sarcophagae</name>
    <dbReference type="NCBI Taxonomy" id="543379"/>
    <lineage>
        <taxon>Eukaryota</taxon>
        <taxon>Metazoa</taxon>
        <taxon>Ecdysozoa</taxon>
        <taxon>Arthropoda</taxon>
        <taxon>Hexapoda</taxon>
        <taxon>Insecta</taxon>
        <taxon>Pterygota</taxon>
        <taxon>Neoptera</taxon>
        <taxon>Endopterygota</taxon>
        <taxon>Hymenoptera</taxon>
        <taxon>Apocrita</taxon>
        <taxon>Proctotrupomorpha</taxon>
        <taxon>Chalcidoidea</taxon>
        <taxon>Pteromalidae</taxon>
        <taxon>Pteromalinae</taxon>
        <taxon>Trichomalopsis</taxon>
    </lineage>
</organism>
<comment type="caution">
    <text evidence="2">The sequence shown here is derived from an EMBL/GenBank/DDBJ whole genome shotgun (WGS) entry which is preliminary data.</text>
</comment>
<gene>
    <name evidence="2" type="ORF">TSAR_008007</name>
</gene>
<evidence type="ECO:0000256" key="1">
    <source>
        <dbReference type="SAM" id="MobiDB-lite"/>
    </source>
</evidence>
<feature type="compositionally biased region" description="Basic and acidic residues" evidence="1">
    <location>
        <begin position="254"/>
        <end position="283"/>
    </location>
</feature>
<sequence>MSEYLIKVTSTGRIGSMPDMSGRYKAVSNSNEVPRSENNFDTVNVNSLIAKEIDKRFKERDNAKTSLESRNMKRKIELGSNVDESVLKQPKYDFRERLIGRLEINYYSKVCDIQEPKKILEKLKTSKLSEANLTTMKLRERLYSIKYNPSKERASAFWNRFEDIVRMYNGLPDVKSLTDDELVIEGVEAVIIIAVVQNVRMKVRTIRMLKGVDKRGRGNRNRNYQGEKQQKGNNKQDKDQQQNKGILNINEIQRMNEETEELVERENETENERENEFEREKEKEIVNSNLGNCSDFDDIL</sequence>
<dbReference type="OrthoDB" id="7696379at2759"/>
<evidence type="ECO:0000313" key="3">
    <source>
        <dbReference type="Proteomes" id="UP000215335"/>
    </source>
</evidence>
<feature type="region of interest" description="Disordered" evidence="1">
    <location>
        <begin position="212"/>
        <end position="283"/>
    </location>
</feature>
<proteinExistence type="predicted"/>
<dbReference type="EMBL" id="NNAY01000004">
    <property type="protein sequence ID" value="OXU32213.1"/>
    <property type="molecule type" value="Genomic_DNA"/>
</dbReference>
<reference evidence="2 3" key="1">
    <citation type="journal article" date="2017" name="Curr. Biol.">
        <title>The Evolution of Venom by Co-option of Single-Copy Genes.</title>
        <authorList>
            <person name="Martinson E.O."/>
            <person name="Mrinalini"/>
            <person name="Kelkar Y.D."/>
            <person name="Chang C.H."/>
            <person name="Werren J.H."/>
        </authorList>
    </citation>
    <scope>NUCLEOTIDE SEQUENCE [LARGE SCALE GENOMIC DNA]</scope>
    <source>
        <strain evidence="2 3">Alberta</strain>
        <tissue evidence="2">Whole body</tissue>
    </source>
</reference>
<protein>
    <submittedName>
        <fullName evidence="2">Uncharacterized protein</fullName>
    </submittedName>
</protein>
<dbReference type="Proteomes" id="UP000215335">
    <property type="component" value="Unassembled WGS sequence"/>
</dbReference>
<dbReference type="AlphaFoldDB" id="A0A232FNS3"/>
<accession>A0A232FNS3</accession>
<keyword evidence="3" id="KW-1185">Reference proteome</keyword>
<evidence type="ECO:0000313" key="2">
    <source>
        <dbReference type="EMBL" id="OXU32213.1"/>
    </source>
</evidence>
<name>A0A232FNS3_9HYME</name>